<dbReference type="SMART" id="SM00342">
    <property type="entry name" value="HTH_ARAC"/>
    <property type="match status" value="1"/>
</dbReference>
<protein>
    <submittedName>
        <fullName evidence="5">Transcriptional regulator, AraC family with amidase-like domain</fullName>
    </submittedName>
</protein>
<accession>A0A1I5GM80</accession>
<feature type="region of interest" description="Disordered" evidence="3">
    <location>
        <begin position="307"/>
        <end position="330"/>
    </location>
</feature>
<feature type="domain" description="HTH araC/xylS-type" evidence="4">
    <location>
        <begin position="217"/>
        <end position="315"/>
    </location>
</feature>
<dbReference type="InterPro" id="IPR002818">
    <property type="entry name" value="DJ-1/PfpI"/>
</dbReference>
<dbReference type="EMBL" id="FOVP01000033">
    <property type="protein sequence ID" value="SFO36966.1"/>
    <property type="molecule type" value="Genomic_DNA"/>
</dbReference>
<dbReference type="SUPFAM" id="SSF52317">
    <property type="entry name" value="Class I glutamine amidotransferase-like"/>
    <property type="match status" value="1"/>
</dbReference>
<dbReference type="RefSeq" id="WP_092842231.1">
    <property type="nucleotide sequence ID" value="NZ_FOVP01000033.1"/>
</dbReference>
<sequence>MPKWTKSSETPVSIAFLIFDQFSNLCLANCLEPLRAANTLTRRQSFDWQILTRTGEPVLSSSGMQVVPHRPLKSLAACDYLFVLASYEHTALDTADTRRALRAAVTKARTVVGLDAAPWLLASAGLLNGRRATVHWDLLDAFTERFLDIEVARARVLSDGPYMTCAGAMSALDLTLGLIADRLGLSVRLDIEAMFIHGDPPLSPTREGQAVGDALVRRALTVMRDTLERPLSQADLARRLSCQARTLDRRFRAGLGAPPGTVYRHLRLSSARKMLEGTGLGIAEISLRCGYESPAAMARAMRRHYGASPSELRKSGWGRSEGRQAIHPGT</sequence>
<dbReference type="Pfam" id="PF12833">
    <property type="entry name" value="HTH_18"/>
    <property type="match status" value="1"/>
</dbReference>
<dbReference type="PROSITE" id="PS01124">
    <property type="entry name" value="HTH_ARAC_FAMILY_2"/>
    <property type="match status" value="1"/>
</dbReference>
<dbReference type="PANTHER" id="PTHR43130:SF3">
    <property type="entry name" value="HTH-TYPE TRANSCRIPTIONAL REGULATOR RV1931C"/>
    <property type="match status" value="1"/>
</dbReference>
<dbReference type="GO" id="GO:0003700">
    <property type="term" value="F:DNA-binding transcription factor activity"/>
    <property type="evidence" value="ECO:0007669"/>
    <property type="project" value="InterPro"/>
</dbReference>
<evidence type="ECO:0000259" key="4">
    <source>
        <dbReference type="PROSITE" id="PS01124"/>
    </source>
</evidence>
<dbReference type="InterPro" id="IPR029062">
    <property type="entry name" value="Class_I_gatase-like"/>
</dbReference>
<evidence type="ECO:0000256" key="3">
    <source>
        <dbReference type="SAM" id="MobiDB-lite"/>
    </source>
</evidence>
<organism evidence="5 6">
    <name type="scientific">Roseovarius lutimaris</name>
    <dbReference type="NCBI Taxonomy" id="1005928"/>
    <lineage>
        <taxon>Bacteria</taxon>
        <taxon>Pseudomonadati</taxon>
        <taxon>Pseudomonadota</taxon>
        <taxon>Alphaproteobacteria</taxon>
        <taxon>Rhodobacterales</taxon>
        <taxon>Roseobacteraceae</taxon>
        <taxon>Roseovarius</taxon>
    </lineage>
</organism>
<gene>
    <name evidence="5" type="ORF">SAMN04487859_13310</name>
</gene>
<dbReference type="Gene3D" id="3.40.50.880">
    <property type="match status" value="1"/>
</dbReference>
<name>A0A1I5GM80_9RHOB</name>
<dbReference type="Proteomes" id="UP000198599">
    <property type="component" value="Unassembled WGS sequence"/>
</dbReference>
<evidence type="ECO:0000256" key="2">
    <source>
        <dbReference type="ARBA" id="ARBA00023163"/>
    </source>
</evidence>
<keyword evidence="1" id="KW-0805">Transcription regulation</keyword>
<evidence type="ECO:0000256" key="1">
    <source>
        <dbReference type="ARBA" id="ARBA00023015"/>
    </source>
</evidence>
<dbReference type="PANTHER" id="PTHR43130">
    <property type="entry name" value="ARAC-FAMILY TRANSCRIPTIONAL REGULATOR"/>
    <property type="match status" value="1"/>
</dbReference>
<reference evidence="6" key="1">
    <citation type="submission" date="2016-10" db="EMBL/GenBank/DDBJ databases">
        <authorList>
            <person name="Varghese N."/>
            <person name="Submissions S."/>
        </authorList>
    </citation>
    <scope>NUCLEOTIDE SEQUENCE [LARGE SCALE GENOMIC DNA]</scope>
    <source>
        <strain evidence="6">DSM 28463</strain>
    </source>
</reference>
<keyword evidence="6" id="KW-1185">Reference proteome</keyword>
<dbReference type="InterPro" id="IPR052158">
    <property type="entry name" value="INH-QAR"/>
</dbReference>
<dbReference type="OrthoDB" id="9793400at2"/>
<evidence type="ECO:0000313" key="6">
    <source>
        <dbReference type="Proteomes" id="UP000198599"/>
    </source>
</evidence>
<dbReference type="AlphaFoldDB" id="A0A1I5GM80"/>
<dbReference type="Gene3D" id="1.10.10.60">
    <property type="entry name" value="Homeodomain-like"/>
    <property type="match status" value="1"/>
</dbReference>
<dbReference type="SUPFAM" id="SSF46689">
    <property type="entry name" value="Homeodomain-like"/>
    <property type="match status" value="1"/>
</dbReference>
<dbReference type="InterPro" id="IPR009057">
    <property type="entry name" value="Homeodomain-like_sf"/>
</dbReference>
<dbReference type="InterPro" id="IPR018060">
    <property type="entry name" value="HTH_AraC"/>
</dbReference>
<proteinExistence type="predicted"/>
<dbReference type="GO" id="GO:0043565">
    <property type="term" value="F:sequence-specific DNA binding"/>
    <property type="evidence" value="ECO:0007669"/>
    <property type="project" value="InterPro"/>
</dbReference>
<keyword evidence="2" id="KW-0804">Transcription</keyword>
<evidence type="ECO:0000313" key="5">
    <source>
        <dbReference type="EMBL" id="SFO36966.1"/>
    </source>
</evidence>
<dbReference type="Pfam" id="PF01965">
    <property type="entry name" value="DJ-1_PfpI"/>
    <property type="match status" value="1"/>
</dbReference>
<dbReference type="STRING" id="1005928.SAMN04487859_13310"/>
<dbReference type="CDD" id="cd03136">
    <property type="entry name" value="GATase1_AraC_ArgR_like"/>
    <property type="match status" value="1"/>
</dbReference>